<evidence type="ECO:0000313" key="1">
    <source>
        <dbReference type="EMBL" id="KAF0745850.1"/>
    </source>
</evidence>
<gene>
    <name evidence="1" type="ORF">FWK35_00032045</name>
</gene>
<keyword evidence="2" id="KW-1185">Reference proteome</keyword>
<dbReference type="AlphaFoldDB" id="A0A6G0XYZ8"/>
<evidence type="ECO:0000313" key="2">
    <source>
        <dbReference type="Proteomes" id="UP000478052"/>
    </source>
</evidence>
<protein>
    <submittedName>
        <fullName evidence="1">Uncharacterized protein</fullName>
    </submittedName>
</protein>
<accession>A0A6G0XYZ8</accession>
<dbReference type="EMBL" id="VUJU01007419">
    <property type="protein sequence ID" value="KAF0745850.1"/>
    <property type="molecule type" value="Genomic_DNA"/>
</dbReference>
<organism evidence="1 2">
    <name type="scientific">Aphis craccivora</name>
    <name type="common">Cowpea aphid</name>
    <dbReference type="NCBI Taxonomy" id="307492"/>
    <lineage>
        <taxon>Eukaryota</taxon>
        <taxon>Metazoa</taxon>
        <taxon>Ecdysozoa</taxon>
        <taxon>Arthropoda</taxon>
        <taxon>Hexapoda</taxon>
        <taxon>Insecta</taxon>
        <taxon>Pterygota</taxon>
        <taxon>Neoptera</taxon>
        <taxon>Paraneoptera</taxon>
        <taxon>Hemiptera</taxon>
        <taxon>Sternorrhyncha</taxon>
        <taxon>Aphidomorpha</taxon>
        <taxon>Aphidoidea</taxon>
        <taxon>Aphididae</taxon>
        <taxon>Aphidini</taxon>
        <taxon>Aphis</taxon>
        <taxon>Aphis</taxon>
    </lineage>
</organism>
<proteinExistence type="predicted"/>
<reference evidence="1 2" key="1">
    <citation type="submission" date="2019-08" db="EMBL/GenBank/DDBJ databases">
        <title>Whole genome of Aphis craccivora.</title>
        <authorList>
            <person name="Voronova N.V."/>
            <person name="Shulinski R.S."/>
            <person name="Bandarenka Y.V."/>
            <person name="Zhorov D.G."/>
            <person name="Warner D."/>
        </authorList>
    </citation>
    <scope>NUCLEOTIDE SEQUENCE [LARGE SCALE GENOMIC DNA]</scope>
    <source>
        <strain evidence="1">180601</strain>
        <tissue evidence="1">Whole Body</tissue>
    </source>
</reference>
<feature type="non-terminal residue" evidence="1">
    <location>
        <position position="1"/>
    </location>
</feature>
<dbReference type="Proteomes" id="UP000478052">
    <property type="component" value="Unassembled WGS sequence"/>
</dbReference>
<sequence>YKINCIYNRSIVRCLPKLFDIIFIYNRLSFLFRYPLSVFNRLSFTDMLTFTRVNRLSFSDMLFVIDFNHSLVYHIDTGDFYVDLTV</sequence>
<name>A0A6G0XYZ8_APHCR</name>
<comment type="caution">
    <text evidence="1">The sequence shown here is derived from an EMBL/GenBank/DDBJ whole genome shotgun (WGS) entry which is preliminary data.</text>
</comment>